<accession>A0ABS2Q325</accession>
<dbReference type="Proteomes" id="UP000808914">
    <property type="component" value="Unassembled WGS sequence"/>
</dbReference>
<evidence type="ECO:0000256" key="1">
    <source>
        <dbReference type="SAM" id="Phobius"/>
    </source>
</evidence>
<feature type="transmembrane region" description="Helical" evidence="1">
    <location>
        <begin position="244"/>
        <end position="261"/>
    </location>
</feature>
<organism evidence="3 4">
    <name type="scientific">Scopulibacillus daqui</name>
    <dbReference type="NCBI Taxonomy" id="1469162"/>
    <lineage>
        <taxon>Bacteria</taxon>
        <taxon>Bacillati</taxon>
        <taxon>Bacillota</taxon>
        <taxon>Bacilli</taxon>
        <taxon>Bacillales</taxon>
        <taxon>Sporolactobacillaceae</taxon>
        <taxon>Scopulibacillus</taxon>
    </lineage>
</organism>
<feature type="transmembrane region" description="Helical" evidence="1">
    <location>
        <begin position="206"/>
        <end position="224"/>
    </location>
</feature>
<evidence type="ECO:0000259" key="2">
    <source>
        <dbReference type="Pfam" id="PF04235"/>
    </source>
</evidence>
<dbReference type="PANTHER" id="PTHR30590:SF3">
    <property type="entry name" value="HYPOTHETICAL MEMBRANE SPANNING PROTEIN"/>
    <property type="match status" value="1"/>
</dbReference>
<gene>
    <name evidence="3" type="ORF">JOD45_002847</name>
</gene>
<evidence type="ECO:0000313" key="3">
    <source>
        <dbReference type="EMBL" id="MBM7646616.1"/>
    </source>
</evidence>
<feature type="transmembrane region" description="Helical" evidence="1">
    <location>
        <begin position="51"/>
        <end position="68"/>
    </location>
</feature>
<protein>
    <submittedName>
        <fullName evidence="3">Membrane protein YeiB</fullName>
    </submittedName>
</protein>
<comment type="caution">
    <text evidence="3">The sequence shown here is derived from an EMBL/GenBank/DDBJ whole genome shotgun (WGS) entry which is preliminary data.</text>
</comment>
<dbReference type="PANTHER" id="PTHR30590">
    <property type="entry name" value="INNER MEMBRANE PROTEIN"/>
    <property type="match status" value="1"/>
</dbReference>
<dbReference type="EMBL" id="JAFBER010000024">
    <property type="protein sequence ID" value="MBM7646616.1"/>
    <property type="molecule type" value="Genomic_DNA"/>
</dbReference>
<feature type="transmembrane region" description="Helical" evidence="1">
    <location>
        <begin position="12"/>
        <end position="31"/>
    </location>
</feature>
<feature type="transmembrane region" description="Helical" evidence="1">
    <location>
        <begin position="175"/>
        <end position="194"/>
    </location>
</feature>
<keyword evidence="1" id="KW-0472">Membrane</keyword>
<keyword evidence="4" id="KW-1185">Reference proteome</keyword>
<feature type="domain" description="DUF418" evidence="2">
    <location>
        <begin position="193"/>
        <end position="310"/>
    </location>
</feature>
<keyword evidence="1" id="KW-1133">Transmembrane helix</keyword>
<dbReference type="RefSeq" id="WP_205004500.1">
    <property type="nucleotide sequence ID" value="NZ_JAFBER010000024.1"/>
</dbReference>
<dbReference type="InterPro" id="IPR007349">
    <property type="entry name" value="DUF418"/>
</dbReference>
<feature type="transmembrane region" description="Helical" evidence="1">
    <location>
        <begin position="80"/>
        <end position="99"/>
    </location>
</feature>
<keyword evidence="1" id="KW-0812">Transmembrane</keyword>
<evidence type="ECO:0000313" key="4">
    <source>
        <dbReference type="Proteomes" id="UP000808914"/>
    </source>
</evidence>
<name>A0ABS2Q325_9BACL</name>
<sequence>MKQRIDTLDFLRGFALLGIILINIGQIVPYLSNKQSDYFIGLFLNYAVYEHFFVIFSFLFGIGFYIFITRAKNRGDNSTILFIRRLTVLLIIGLIHHQFQPGEALLPYAIFGFILIPFYRLKPIINFVIAVILLVLFLLIGGGILMILPMFLLGLCTGQWKIFENLSVYEKGVRAVQLIFLCLTPFAIYAQYILLEKYGQVDLGSAVSGIVMSTLYVTTLTLLLRHNAVQKLLSPLKYIGRMALTNYLVQTMLILAANALFHLQGQAHLSTLMFIAISILIIQMIYSTIWFKYFKIGPIEYIWRILTYGKLPDRYKKAS</sequence>
<dbReference type="InterPro" id="IPR052529">
    <property type="entry name" value="Bact_Transport_Assoc"/>
</dbReference>
<feature type="transmembrane region" description="Helical" evidence="1">
    <location>
        <begin position="105"/>
        <end position="121"/>
    </location>
</feature>
<feature type="transmembrane region" description="Helical" evidence="1">
    <location>
        <begin position="273"/>
        <end position="291"/>
    </location>
</feature>
<reference evidence="3 4" key="1">
    <citation type="submission" date="2021-01" db="EMBL/GenBank/DDBJ databases">
        <title>Genomic Encyclopedia of Type Strains, Phase IV (KMG-IV): sequencing the most valuable type-strain genomes for metagenomic binning, comparative biology and taxonomic classification.</title>
        <authorList>
            <person name="Goeker M."/>
        </authorList>
    </citation>
    <scope>NUCLEOTIDE SEQUENCE [LARGE SCALE GENOMIC DNA]</scope>
    <source>
        <strain evidence="3 4">DSM 28236</strain>
    </source>
</reference>
<dbReference type="Pfam" id="PF04235">
    <property type="entry name" value="DUF418"/>
    <property type="match status" value="1"/>
</dbReference>
<feature type="transmembrane region" description="Helical" evidence="1">
    <location>
        <begin position="128"/>
        <end position="155"/>
    </location>
</feature>
<proteinExistence type="predicted"/>